<organism evidence="1 2">
    <name type="scientific">Glutinoglossum americanum</name>
    <dbReference type="NCBI Taxonomy" id="1670608"/>
    <lineage>
        <taxon>Eukaryota</taxon>
        <taxon>Fungi</taxon>
        <taxon>Dikarya</taxon>
        <taxon>Ascomycota</taxon>
        <taxon>Pezizomycotina</taxon>
        <taxon>Geoglossomycetes</taxon>
        <taxon>Geoglossales</taxon>
        <taxon>Geoglossaceae</taxon>
        <taxon>Glutinoglossum</taxon>
    </lineage>
</organism>
<proteinExistence type="predicted"/>
<dbReference type="PANTHER" id="PTHR31749:SF3">
    <property type="entry name" value="KINETOCHORE-ASSOCIATED PROTEIN NSL1 HOMOLOG"/>
    <property type="match status" value="1"/>
</dbReference>
<evidence type="ECO:0000313" key="1">
    <source>
        <dbReference type="EMBL" id="KAH0543979.1"/>
    </source>
</evidence>
<dbReference type="GO" id="GO:0000070">
    <property type="term" value="P:mitotic sister chromatid segregation"/>
    <property type="evidence" value="ECO:0007669"/>
    <property type="project" value="InterPro"/>
</dbReference>
<dbReference type="InterPro" id="IPR013950">
    <property type="entry name" value="Mis14/Nsl1"/>
</dbReference>
<dbReference type="PANTHER" id="PTHR31749">
    <property type="entry name" value="KINETOCHORE-ASSOCIATED PROTEIN NSL1 HOMOLOG"/>
    <property type="match status" value="1"/>
</dbReference>
<dbReference type="OrthoDB" id="2135762at2759"/>
<dbReference type="EMBL" id="JAGHQL010000024">
    <property type="protein sequence ID" value="KAH0543979.1"/>
    <property type="molecule type" value="Genomic_DNA"/>
</dbReference>
<dbReference type="Pfam" id="PF08641">
    <property type="entry name" value="Mis14"/>
    <property type="match status" value="1"/>
</dbReference>
<name>A0A9P8KZW6_9PEZI</name>
<evidence type="ECO:0000313" key="2">
    <source>
        <dbReference type="Proteomes" id="UP000698800"/>
    </source>
</evidence>
<dbReference type="Proteomes" id="UP000698800">
    <property type="component" value="Unassembled WGS sequence"/>
</dbReference>
<dbReference type="AlphaFoldDB" id="A0A9P8KZW6"/>
<protein>
    <submittedName>
        <fullName evidence="1">Uncharacterized protein</fullName>
    </submittedName>
</protein>
<keyword evidence="2" id="KW-1185">Reference proteome</keyword>
<gene>
    <name evidence="1" type="ORF">FGG08_001746</name>
</gene>
<sequence length="180" mass="19962">MDSSHHRKIELQSPEDLRYLIDNVSRRAREKIDLNLPPSAAPEGEDALRRRVEELVHEFEPYDRRLHTRVQTLQASIESSTLALSQLRRDAPAAAADAYIRQSAERAAAAAAAVAELNAAATVVEGRMPLDLKPLERQEEVERAYGRSLEVLGGLKSGLPATAAKLERARKAAEHVEKTR</sequence>
<dbReference type="GO" id="GO:0000444">
    <property type="term" value="C:MIS12/MIND type complex"/>
    <property type="evidence" value="ECO:0007669"/>
    <property type="project" value="TreeGrafter"/>
</dbReference>
<reference evidence="1" key="1">
    <citation type="submission" date="2021-03" db="EMBL/GenBank/DDBJ databases">
        <title>Comparative genomics and phylogenomic investigation of the class Geoglossomycetes provide insights into ecological specialization and systematics.</title>
        <authorList>
            <person name="Melie T."/>
            <person name="Pirro S."/>
            <person name="Miller A.N."/>
            <person name="Quandt A."/>
        </authorList>
    </citation>
    <scope>NUCLEOTIDE SEQUENCE</scope>
    <source>
        <strain evidence="1">GBOQ0MN5Z8</strain>
    </source>
</reference>
<comment type="caution">
    <text evidence="1">The sequence shown here is derived from an EMBL/GenBank/DDBJ whole genome shotgun (WGS) entry which is preliminary data.</text>
</comment>
<accession>A0A9P8KZW6</accession>